<gene>
    <name evidence="1" type="ORF">L1987_50536</name>
</gene>
<comment type="caution">
    <text evidence="1">The sequence shown here is derived from an EMBL/GenBank/DDBJ whole genome shotgun (WGS) entry which is preliminary data.</text>
</comment>
<protein>
    <submittedName>
        <fullName evidence="1">Uncharacterized protein</fullName>
    </submittedName>
</protein>
<reference evidence="1 2" key="2">
    <citation type="journal article" date="2022" name="Mol. Ecol. Resour.">
        <title>The genomes of chicory, endive, great burdock and yacon provide insights into Asteraceae paleo-polyploidization history and plant inulin production.</title>
        <authorList>
            <person name="Fan W."/>
            <person name="Wang S."/>
            <person name="Wang H."/>
            <person name="Wang A."/>
            <person name="Jiang F."/>
            <person name="Liu H."/>
            <person name="Zhao H."/>
            <person name="Xu D."/>
            <person name="Zhang Y."/>
        </authorList>
    </citation>
    <scope>NUCLEOTIDE SEQUENCE [LARGE SCALE GENOMIC DNA]</scope>
    <source>
        <strain evidence="2">cv. Yunnan</strain>
        <tissue evidence="1">Leaves</tissue>
    </source>
</reference>
<dbReference type="Proteomes" id="UP001056120">
    <property type="component" value="Linkage Group LG17"/>
</dbReference>
<name>A0ACB9ENC3_9ASTR</name>
<keyword evidence="2" id="KW-1185">Reference proteome</keyword>
<proteinExistence type="predicted"/>
<sequence>MERGQALKHENGLGENGNRHITLPHHHDHGLLLDHEIASMPHHHVNGDVTEFDDTNNHESGYNNCDDDIDDDMDHHGDFKFEYGVGITVSSYNAYG</sequence>
<accession>A0ACB9ENC3</accession>
<evidence type="ECO:0000313" key="2">
    <source>
        <dbReference type="Proteomes" id="UP001056120"/>
    </source>
</evidence>
<organism evidence="1 2">
    <name type="scientific">Smallanthus sonchifolius</name>
    <dbReference type="NCBI Taxonomy" id="185202"/>
    <lineage>
        <taxon>Eukaryota</taxon>
        <taxon>Viridiplantae</taxon>
        <taxon>Streptophyta</taxon>
        <taxon>Embryophyta</taxon>
        <taxon>Tracheophyta</taxon>
        <taxon>Spermatophyta</taxon>
        <taxon>Magnoliopsida</taxon>
        <taxon>eudicotyledons</taxon>
        <taxon>Gunneridae</taxon>
        <taxon>Pentapetalae</taxon>
        <taxon>asterids</taxon>
        <taxon>campanulids</taxon>
        <taxon>Asterales</taxon>
        <taxon>Asteraceae</taxon>
        <taxon>Asteroideae</taxon>
        <taxon>Heliantheae alliance</taxon>
        <taxon>Millerieae</taxon>
        <taxon>Smallanthus</taxon>
    </lineage>
</organism>
<reference evidence="2" key="1">
    <citation type="journal article" date="2022" name="Mol. Ecol. Resour.">
        <title>The genomes of chicory, endive, great burdock and yacon provide insights into Asteraceae palaeo-polyploidization history and plant inulin production.</title>
        <authorList>
            <person name="Fan W."/>
            <person name="Wang S."/>
            <person name="Wang H."/>
            <person name="Wang A."/>
            <person name="Jiang F."/>
            <person name="Liu H."/>
            <person name="Zhao H."/>
            <person name="Xu D."/>
            <person name="Zhang Y."/>
        </authorList>
    </citation>
    <scope>NUCLEOTIDE SEQUENCE [LARGE SCALE GENOMIC DNA]</scope>
    <source>
        <strain evidence="2">cv. Yunnan</strain>
    </source>
</reference>
<dbReference type="EMBL" id="CM042034">
    <property type="protein sequence ID" value="KAI3760145.1"/>
    <property type="molecule type" value="Genomic_DNA"/>
</dbReference>
<evidence type="ECO:0000313" key="1">
    <source>
        <dbReference type="EMBL" id="KAI3760145.1"/>
    </source>
</evidence>